<dbReference type="AlphaFoldDB" id="A0A8S1N003"/>
<sequence>MIPSTRICIASNCQAQSRLIQSIKELDYHKGHSSSSLGQLTKKLKDLIPDFPITTSIKQIIESKFQIIHQYLQKKQDIYQKKCEKYELIEAASKFINSEYSLLNEKTIDLIIKALPNNISETLEVKTAQYFDLQIQIQKELDDLFHLISTDKKLESNQSIQQIQSTKKQQSQNPNASIPISITEKPQFLKMPQAYDQLSKFEINNQLAKHLEGYPSIVMTNQILKEGSQIQFEIIKIQNDYVSVAIGAMERSSIEKNGLILNGEQLQIAGHGLYMNFNDKCIYHSEIDNGQLQGKDKGIAFQEGNKIQCNYSQGQLTFQNLNTNSSYSMKINQTDCILVVWLDLSEIKII</sequence>
<comment type="caution">
    <text evidence="1">The sequence shown here is derived from an EMBL/GenBank/DDBJ whole genome shotgun (WGS) entry which is preliminary data.</text>
</comment>
<accession>A0A8S1N003</accession>
<name>A0A8S1N003_PARPR</name>
<protein>
    <submittedName>
        <fullName evidence="1">Uncharacterized protein</fullName>
    </submittedName>
</protein>
<proteinExistence type="predicted"/>
<evidence type="ECO:0000313" key="2">
    <source>
        <dbReference type="Proteomes" id="UP000688137"/>
    </source>
</evidence>
<keyword evidence="2" id="KW-1185">Reference proteome</keyword>
<gene>
    <name evidence="1" type="ORF">PPRIM_AZ9-3.1.T0730066</name>
</gene>
<organism evidence="1 2">
    <name type="scientific">Paramecium primaurelia</name>
    <dbReference type="NCBI Taxonomy" id="5886"/>
    <lineage>
        <taxon>Eukaryota</taxon>
        <taxon>Sar</taxon>
        <taxon>Alveolata</taxon>
        <taxon>Ciliophora</taxon>
        <taxon>Intramacronucleata</taxon>
        <taxon>Oligohymenophorea</taxon>
        <taxon>Peniculida</taxon>
        <taxon>Parameciidae</taxon>
        <taxon>Paramecium</taxon>
    </lineage>
</organism>
<dbReference type="EMBL" id="CAJJDM010000076">
    <property type="protein sequence ID" value="CAD8084942.1"/>
    <property type="molecule type" value="Genomic_DNA"/>
</dbReference>
<dbReference type="OMA" id="TQIKFEI"/>
<evidence type="ECO:0000313" key="1">
    <source>
        <dbReference type="EMBL" id="CAD8084942.1"/>
    </source>
</evidence>
<reference evidence="1" key="1">
    <citation type="submission" date="2021-01" db="EMBL/GenBank/DDBJ databases">
        <authorList>
            <consortium name="Genoscope - CEA"/>
            <person name="William W."/>
        </authorList>
    </citation>
    <scope>NUCLEOTIDE SEQUENCE</scope>
</reference>
<dbReference type="Proteomes" id="UP000688137">
    <property type="component" value="Unassembled WGS sequence"/>
</dbReference>